<comment type="caution">
    <text evidence="1">The sequence shown here is derived from an EMBL/GenBank/DDBJ whole genome shotgun (WGS) entry which is preliminary data.</text>
</comment>
<dbReference type="AlphaFoldDB" id="A0A951PS20"/>
<sequence length="467" mass="51308">MLFQFPPAVQAAMAAGKYVQVFTSAGVPIGMVRDTVTGQFAAHAVGVVVHNSPLSPLVAASQLIIGGTQMVQTHMGFQGVNRRVEGVSQQVEGVSQQVAGVSQQVVGVSQQVAGINAGLQSLQASVGILQATTAVIGVGVVAGVALSAVNLRQTMKLREDVKQLKLEVKSGFIDLKKVLKDQGSEIILRIDQVAQDVKFEQHRLVLIQAYGRFLEATKLMKIAISCEDVSIRNADLANARQMLAEALADYNNPRLLSETSAAGQLRRLECGWAIDQTIALSYQLQNESAAVSDRLSHLQDKIRQDSLTVIDRCETEDDLDFLFPELTRIHDHDLAVLESWQNHVDWMRSLPASELKLLQTADFTNSEISVNSDINTDTIADSAPPEQLLYENLKQKSHPESLRDQLQFMMKPELRQESESYITQQAAIAGYKTLVPANLQKASDLAVANLYWYFKVRDESEEEVEVA</sequence>
<evidence type="ECO:0000313" key="2">
    <source>
        <dbReference type="Proteomes" id="UP000753908"/>
    </source>
</evidence>
<reference evidence="1" key="1">
    <citation type="submission" date="2021-05" db="EMBL/GenBank/DDBJ databases">
        <authorList>
            <person name="Pietrasiak N."/>
            <person name="Ward R."/>
            <person name="Stajich J.E."/>
            <person name="Kurbessoian T."/>
        </authorList>
    </citation>
    <scope>NUCLEOTIDE SEQUENCE</scope>
    <source>
        <strain evidence="1">CPER-KK1</strain>
    </source>
</reference>
<dbReference type="Proteomes" id="UP000753908">
    <property type="component" value="Unassembled WGS sequence"/>
</dbReference>
<dbReference type="EMBL" id="JAHHIF010000056">
    <property type="protein sequence ID" value="MBW4548216.1"/>
    <property type="molecule type" value="Genomic_DNA"/>
</dbReference>
<organism evidence="1 2">
    <name type="scientific">Symplocastrum torsivum CPER-KK1</name>
    <dbReference type="NCBI Taxonomy" id="450513"/>
    <lineage>
        <taxon>Bacteria</taxon>
        <taxon>Bacillati</taxon>
        <taxon>Cyanobacteriota</taxon>
        <taxon>Cyanophyceae</taxon>
        <taxon>Oscillatoriophycideae</taxon>
        <taxon>Oscillatoriales</taxon>
        <taxon>Microcoleaceae</taxon>
        <taxon>Symplocastrum</taxon>
    </lineage>
</organism>
<reference evidence="1" key="2">
    <citation type="journal article" date="2022" name="Microbiol. Resour. Announc.">
        <title>Metagenome Sequencing to Explore Phylogenomics of Terrestrial Cyanobacteria.</title>
        <authorList>
            <person name="Ward R.D."/>
            <person name="Stajich J.E."/>
            <person name="Johansen J.R."/>
            <person name="Huntemann M."/>
            <person name="Clum A."/>
            <person name="Foster B."/>
            <person name="Foster B."/>
            <person name="Roux S."/>
            <person name="Palaniappan K."/>
            <person name="Varghese N."/>
            <person name="Mukherjee S."/>
            <person name="Reddy T.B.K."/>
            <person name="Daum C."/>
            <person name="Copeland A."/>
            <person name="Chen I.A."/>
            <person name="Ivanova N.N."/>
            <person name="Kyrpides N.C."/>
            <person name="Shapiro N."/>
            <person name="Eloe-Fadrosh E.A."/>
            <person name="Pietrasiak N."/>
        </authorList>
    </citation>
    <scope>NUCLEOTIDE SEQUENCE</scope>
    <source>
        <strain evidence="1">CPER-KK1</strain>
    </source>
</reference>
<gene>
    <name evidence="1" type="ORF">KME25_27800</name>
</gene>
<evidence type="ECO:0000313" key="1">
    <source>
        <dbReference type="EMBL" id="MBW4548216.1"/>
    </source>
</evidence>
<accession>A0A951PS20</accession>
<protein>
    <submittedName>
        <fullName evidence="1">Uncharacterized protein</fullName>
    </submittedName>
</protein>
<proteinExistence type="predicted"/>
<name>A0A951PS20_9CYAN</name>